<keyword evidence="2" id="KW-0012">Acyltransferase</keyword>
<feature type="non-terminal residue" evidence="2">
    <location>
        <position position="1"/>
    </location>
</feature>
<dbReference type="InterPro" id="IPR052523">
    <property type="entry name" value="Trichothecene_AcTrans"/>
</dbReference>
<organism evidence="2 3">
    <name type="scientific">Westerdykella ornata</name>
    <dbReference type="NCBI Taxonomy" id="318751"/>
    <lineage>
        <taxon>Eukaryota</taxon>
        <taxon>Fungi</taxon>
        <taxon>Dikarya</taxon>
        <taxon>Ascomycota</taxon>
        <taxon>Pezizomycotina</taxon>
        <taxon>Dothideomycetes</taxon>
        <taxon>Pleosporomycetidae</taxon>
        <taxon>Pleosporales</taxon>
        <taxon>Sporormiaceae</taxon>
        <taxon>Westerdykella</taxon>
    </lineage>
</organism>
<keyword evidence="2" id="KW-0808">Transferase</keyword>
<dbReference type="Pfam" id="PF13673">
    <property type="entry name" value="Acetyltransf_10"/>
    <property type="match status" value="1"/>
</dbReference>
<dbReference type="Gene3D" id="3.40.630.30">
    <property type="match status" value="1"/>
</dbReference>
<dbReference type="GeneID" id="54547944"/>
<dbReference type="InterPro" id="IPR016181">
    <property type="entry name" value="Acyl_CoA_acyltransferase"/>
</dbReference>
<dbReference type="InterPro" id="IPR000182">
    <property type="entry name" value="GNAT_dom"/>
</dbReference>
<gene>
    <name evidence="2" type="ORF">EI97DRAFT_345090</name>
</gene>
<dbReference type="OrthoDB" id="196847at2759"/>
<dbReference type="RefSeq" id="XP_033648775.1">
    <property type="nucleotide sequence ID" value="XM_033794769.1"/>
</dbReference>
<dbReference type="GO" id="GO:0016747">
    <property type="term" value="F:acyltransferase activity, transferring groups other than amino-acyl groups"/>
    <property type="evidence" value="ECO:0007669"/>
    <property type="project" value="InterPro"/>
</dbReference>
<accession>A0A6A6J6H1</accession>
<dbReference type="CDD" id="cd04301">
    <property type="entry name" value="NAT_SF"/>
    <property type="match status" value="1"/>
</dbReference>
<evidence type="ECO:0000313" key="3">
    <source>
        <dbReference type="Proteomes" id="UP000800097"/>
    </source>
</evidence>
<dbReference type="PANTHER" id="PTHR42791">
    <property type="entry name" value="GNAT FAMILY ACETYLTRANSFERASE"/>
    <property type="match status" value="1"/>
</dbReference>
<sequence>AAALYAAFPEEWWAQREPPALRPPLQSTRQTRLATRLRPSLSHPNMYWVKATHVPTSRIAGLAGWMAPGHPIHNVWRRSATDFFHWADKHNWSQQDVDDMWAGVDVDYWDGRCRADDEIRRQVMGDEPHWYLAPLLTLPEFQGRGIGSLLLKWAMDQADATDPVTPLYLEASAMGRPVYLHHGFVPVGEHNMVRRGP</sequence>
<keyword evidence="3" id="KW-1185">Reference proteome</keyword>
<feature type="domain" description="N-acetyltransferase" evidence="1">
    <location>
        <begin position="73"/>
        <end position="197"/>
    </location>
</feature>
<name>A0A6A6J6H1_WESOR</name>
<dbReference type="Proteomes" id="UP000800097">
    <property type="component" value="Unassembled WGS sequence"/>
</dbReference>
<proteinExistence type="predicted"/>
<protein>
    <submittedName>
        <fullName evidence="2">Acyl-CoA N-acyltransferase</fullName>
    </submittedName>
</protein>
<dbReference type="EMBL" id="ML986560">
    <property type="protein sequence ID" value="KAF2271236.1"/>
    <property type="molecule type" value="Genomic_DNA"/>
</dbReference>
<dbReference type="SUPFAM" id="SSF55729">
    <property type="entry name" value="Acyl-CoA N-acyltransferases (Nat)"/>
    <property type="match status" value="1"/>
</dbReference>
<evidence type="ECO:0000313" key="2">
    <source>
        <dbReference type="EMBL" id="KAF2271236.1"/>
    </source>
</evidence>
<dbReference type="PROSITE" id="PS51186">
    <property type="entry name" value="GNAT"/>
    <property type="match status" value="1"/>
</dbReference>
<dbReference type="AlphaFoldDB" id="A0A6A6J6H1"/>
<dbReference type="PANTHER" id="PTHR42791:SF2">
    <property type="entry name" value="N-ACETYLTRANSFERASE DOMAIN-CONTAINING PROTEIN"/>
    <property type="match status" value="1"/>
</dbReference>
<evidence type="ECO:0000259" key="1">
    <source>
        <dbReference type="PROSITE" id="PS51186"/>
    </source>
</evidence>
<reference evidence="2" key="1">
    <citation type="journal article" date="2020" name="Stud. Mycol.">
        <title>101 Dothideomycetes genomes: a test case for predicting lifestyles and emergence of pathogens.</title>
        <authorList>
            <person name="Haridas S."/>
            <person name="Albert R."/>
            <person name="Binder M."/>
            <person name="Bloem J."/>
            <person name="Labutti K."/>
            <person name="Salamov A."/>
            <person name="Andreopoulos B."/>
            <person name="Baker S."/>
            <person name="Barry K."/>
            <person name="Bills G."/>
            <person name="Bluhm B."/>
            <person name="Cannon C."/>
            <person name="Castanera R."/>
            <person name="Culley D."/>
            <person name="Daum C."/>
            <person name="Ezra D."/>
            <person name="Gonzalez J."/>
            <person name="Henrissat B."/>
            <person name="Kuo A."/>
            <person name="Liang C."/>
            <person name="Lipzen A."/>
            <person name="Lutzoni F."/>
            <person name="Magnuson J."/>
            <person name="Mondo S."/>
            <person name="Nolan M."/>
            <person name="Ohm R."/>
            <person name="Pangilinan J."/>
            <person name="Park H.-J."/>
            <person name="Ramirez L."/>
            <person name="Alfaro M."/>
            <person name="Sun H."/>
            <person name="Tritt A."/>
            <person name="Yoshinaga Y."/>
            <person name="Zwiers L.-H."/>
            <person name="Turgeon B."/>
            <person name="Goodwin S."/>
            <person name="Spatafora J."/>
            <person name="Crous P."/>
            <person name="Grigoriev I."/>
        </authorList>
    </citation>
    <scope>NUCLEOTIDE SEQUENCE</scope>
    <source>
        <strain evidence="2">CBS 379.55</strain>
    </source>
</reference>
<feature type="non-terminal residue" evidence="2">
    <location>
        <position position="197"/>
    </location>
</feature>